<name>A0A9P4J4H0_9PEZI</name>
<reference evidence="2" key="1">
    <citation type="journal article" date="2020" name="Stud. Mycol.">
        <title>101 Dothideomycetes genomes: a test case for predicting lifestyles and emergence of pathogens.</title>
        <authorList>
            <person name="Haridas S."/>
            <person name="Albert R."/>
            <person name="Binder M."/>
            <person name="Bloem J."/>
            <person name="Labutti K."/>
            <person name="Salamov A."/>
            <person name="Andreopoulos B."/>
            <person name="Baker S."/>
            <person name="Barry K."/>
            <person name="Bills G."/>
            <person name="Bluhm B."/>
            <person name="Cannon C."/>
            <person name="Castanera R."/>
            <person name="Culley D."/>
            <person name="Daum C."/>
            <person name="Ezra D."/>
            <person name="Gonzalez J."/>
            <person name="Henrissat B."/>
            <person name="Kuo A."/>
            <person name="Liang C."/>
            <person name="Lipzen A."/>
            <person name="Lutzoni F."/>
            <person name="Magnuson J."/>
            <person name="Mondo S."/>
            <person name="Nolan M."/>
            <person name="Ohm R."/>
            <person name="Pangilinan J."/>
            <person name="Park H.-J."/>
            <person name="Ramirez L."/>
            <person name="Alfaro M."/>
            <person name="Sun H."/>
            <person name="Tritt A."/>
            <person name="Yoshinaga Y."/>
            <person name="Zwiers L.-H."/>
            <person name="Turgeon B."/>
            <person name="Goodwin S."/>
            <person name="Spatafora J."/>
            <person name="Crous P."/>
            <person name="Grigoriev I."/>
        </authorList>
    </citation>
    <scope>NUCLEOTIDE SEQUENCE</scope>
    <source>
        <strain evidence="2">CBS 260.36</strain>
    </source>
</reference>
<evidence type="ECO:0000256" key="1">
    <source>
        <dbReference type="SAM" id="MobiDB-lite"/>
    </source>
</evidence>
<feature type="region of interest" description="Disordered" evidence="1">
    <location>
        <begin position="23"/>
        <end position="114"/>
    </location>
</feature>
<gene>
    <name evidence="2" type="ORF">K461DRAFT_119094</name>
</gene>
<comment type="caution">
    <text evidence="2">The sequence shown here is derived from an EMBL/GenBank/DDBJ whole genome shotgun (WGS) entry which is preliminary data.</text>
</comment>
<proteinExistence type="predicted"/>
<dbReference type="EMBL" id="ML996084">
    <property type="protein sequence ID" value="KAF2153935.1"/>
    <property type="molecule type" value="Genomic_DNA"/>
</dbReference>
<keyword evidence="3" id="KW-1185">Reference proteome</keyword>
<sequence length="155" mass="17155">MKDSDLQSEDQTLRRTVWRESLVLATQHPGTPRLRPRNPSMYKAPRKQPHKHRSPSRPVMTKQTQAPATASDLYQIPSETVFDLTPPGRRNAPPPTQHSGSGCTAVGAETASPNTRAGPNVGLWAMQWRENCLLATTMTAGEISHSFPRHTADRP</sequence>
<evidence type="ECO:0000313" key="2">
    <source>
        <dbReference type="EMBL" id="KAF2153935.1"/>
    </source>
</evidence>
<evidence type="ECO:0000313" key="3">
    <source>
        <dbReference type="Proteomes" id="UP000799439"/>
    </source>
</evidence>
<protein>
    <submittedName>
        <fullName evidence="2">Uncharacterized protein</fullName>
    </submittedName>
</protein>
<organism evidence="2 3">
    <name type="scientific">Myriangium duriaei CBS 260.36</name>
    <dbReference type="NCBI Taxonomy" id="1168546"/>
    <lineage>
        <taxon>Eukaryota</taxon>
        <taxon>Fungi</taxon>
        <taxon>Dikarya</taxon>
        <taxon>Ascomycota</taxon>
        <taxon>Pezizomycotina</taxon>
        <taxon>Dothideomycetes</taxon>
        <taxon>Dothideomycetidae</taxon>
        <taxon>Myriangiales</taxon>
        <taxon>Myriangiaceae</taxon>
        <taxon>Myriangium</taxon>
    </lineage>
</organism>
<dbReference type="Proteomes" id="UP000799439">
    <property type="component" value="Unassembled WGS sequence"/>
</dbReference>
<dbReference type="AlphaFoldDB" id="A0A9P4J4H0"/>
<accession>A0A9P4J4H0</accession>
<feature type="compositionally biased region" description="Basic residues" evidence="1">
    <location>
        <begin position="44"/>
        <end position="55"/>
    </location>
</feature>